<sequence length="313" mass="34570">MNIIKPMLAELGNEPTDSPLHVYEWKWNGVRIIGHCDGEEVRLQGRSGADYTQQFPEVVQVLKTAIKHPAIVDGEVVCLDEKGLPKFNLVQQRIGKRDPAVVKLMVGRTPAIFQIFDVIEVMGQDITALAKEPATLLQRKEMLGNLVTGNGAVKLSTWIDGKGTGLFQQAIELQQEGIMSKLKTSLYIPNGRTPDWIKHKVWRKAVYLVAGYTIGTGTRADSMGAVILGEKGTEGLKYVGNSGSGFTNQALNSMFQALQGIRRETNPFIPGTKVDKVMGWVNPVIEVEIKYADVTQDGQLIWPIFLRVVGERS</sequence>
<dbReference type="InterPro" id="IPR016059">
    <property type="entry name" value="DNA_ligase_ATP-dep_CS"/>
</dbReference>
<dbReference type="SUPFAM" id="SSF56091">
    <property type="entry name" value="DNA ligase/mRNA capping enzyme, catalytic domain"/>
    <property type="match status" value="1"/>
</dbReference>
<name>A0A0F9N2H3_9ZZZZ</name>
<keyword evidence="2" id="KW-0436">Ligase</keyword>
<dbReference type="GO" id="GO:0006310">
    <property type="term" value="P:DNA recombination"/>
    <property type="evidence" value="ECO:0007669"/>
    <property type="project" value="InterPro"/>
</dbReference>
<protein>
    <recommendedName>
        <fullName evidence="6">ATP-dependent DNA ligase family profile domain-containing protein</fullName>
    </recommendedName>
</protein>
<dbReference type="PANTHER" id="PTHR45674">
    <property type="entry name" value="DNA LIGASE 1/3 FAMILY MEMBER"/>
    <property type="match status" value="1"/>
</dbReference>
<dbReference type="SUPFAM" id="SSF50249">
    <property type="entry name" value="Nucleic acid-binding proteins"/>
    <property type="match status" value="1"/>
</dbReference>
<evidence type="ECO:0000256" key="1">
    <source>
        <dbReference type="ARBA" id="ARBA00007572"/>
    </source>
</evidence>
<dbReference type="GO" id="GO:0005524">
    <property type="term" value="F:ATP binding"/>
    <property type="evidence" value="ECO:0007669"/>
    <property type="project" value="InterPro"/>
</dbReference>
<reference evidence="5" key="1">
    <citation type="journal article" date="2015" name="Nature">
        <title>Complex archaea that bridge the gap between prokaryotes and eukaryotes.</title>
        <authorList>
            <person name="Spang A."/>
            <person name="Saw J.H."/>
            <person name="Jorgensen S.L."/>
            <person name="Zaremba-Niedzwiedzka K."/>
            <person name="Martijn J."/>
            <person name="Lind A.E."/>
            <person name="van Eijk R."/>
            <person name="Schleper C."/>
            <person name="Guy L."/>
            <person name="Ettema T.J."/>
        </authorList>
    </citation>
    <scope>NUCLEOTIDE SEQUENCE</scope>
</reference>
<accession>A0A0F9N2H3</accession>
<dbReference type="Gene3D" id="3.30.470.30">
    <property type="entry name" value="DNA ligase/mRNA capping enzyme"/>
    <property type="match status" value="1"/>
</dbReference>
<dbReference type="PROSITE" id="PS00697">
    <property type="entry name" value="DNA_LIGASE_A1"/>
    <property type="match status" value="1"/>
</dbReference>
<evidence type="ECO:0000259" key="4">
    <source>
        <dbReference type="Pfam" id="PF04679"/>
    </source>
</evidence>
<feature type="domain" description="ATP-dependent DNA ligase family profile" evidence="3">
    <location>
        <begin position="6"/>
        <end position="200"/>
    </location>
</feature>
<dbReference type="EMBL" id="LAZR01004058">
    <property type="protein sequence ID" value="KKN12179.1"/>
    <property type="molecule type" value="Genomic_DNA"/>
</dbReference>
<comment type="similarity">
    <text evidence="1">Belongs to the ATP-dependent DNA ligase family.</text>
</comment>
<evidence type="ECO:0000259" key="3">
    <source>
        <dbReference type="Pfam" id="PF01068"/>
    </source>
</evidence>
<comment type="caution">
    <text evidence="5">The sequence shown here is derived from an EMBL/GenBank/DDBJ whole genome shotgun (WGS) entry which is preliminary data.</text>
</comment>
<dbReference type="InterPro" id="IPR012310">
    <property type="entry name" value="DNA_ligase_ATP-dep_cent"/>
</dbReference>
<evidence type="ECO:0000256" key="2">
    <source>
        <dbReference type="ARBA" id="ARBA00022598"/>
    </source>
</evidence>
<dbReference type="Pfam" id="PF04679">
    <property type="entry name" value="DNA_ligase_A_C"/>
    <property type="match status" value="1"/>
</dbReference>
<dbReference type="AlphaFoldDB" id="A0A0F9N2H3"/>
<feature type="domain" description="DNA ligase ATP-dependent C-terminal" evidence="4">
    <location>
        <begin position="220"/>
        <end position="307"/>
    </location>
</feature>
<dbReference type="GO" id="GO:0006281">
    <property type="term" value="P:DNA repair"/>
    <property type="evidence" value="ECO:0007669"/>
    <property type="project" value="InterPro"/>
</dbReference>
<dbReference type="CDD" id="cd07906">
    <property type="entry name" value="Adenylation_DNA_ligase_LigD_LigC"/>
    <property type="match status" value="1"/>
</dbReference>
<dbReference type="InterPro" id="IPR012340">
    <property type="entry name" value="NA-bd_OB-fold"/>
</dbReference>
<proteinExistence type="inferred from homology"/>
<dbReference type="Gene3D" id="3.30.1490.70">
    <property type="match status" value="1"/>
</dbReference>
<dbReference type="PANTHER" id="PTHR45674:SF4">
    <property type="entry name" value="DNA LIGASE 1"/>
    <property type="match status" value="1"/>
</dbReference>
<gene>
    <name evidence="5" type="ORF">LCGC14_1019020</name>
</gene>
<dbReference type="InterPro" id="IPR050191">
    <property type="entry name" value="ATP-dep_DNA_ligase"/>
</dbReference>
<evidence type="ECO:0000313" key="5">
    <source>
        <dbReference type="EMBL" id="KKN12179.1"/>
    </source>
</evidence>
<evidence type="ECO:0008006" key="6">
    <source>
        <dbReference type="Google" id="ProtNLM"/>
    </source>
</evidence>
<dbReference type="Gene3D" id="2.40.50.140">
    <property type="entry name" value="Nucleic acid-binding proteins"/>
    <property type="match status" value="1"/>
</dbReference>
<dbReference type="InterPro" id="IPR012309">
    <property type="entry name" value="DNA_ligase_ATP-dep_C"/>
</dbReference>
<dbReference type="GO" id="GO:0003910">
    <property type="term" value="F:DNA ligase (ATP) activity"/>
    <property type="evidence" value="ECO:0007669"/>
    <property type="project" value="InterPro"/>
</dbReference>
<organism evidence="5">
    <name type="scientific">marine sediment metagenome</name>
    <dbReference type="NCBI Taxonomy" id="412755"/>
    <lineage>
        <taxon>unclassified sequences</taxon>
        <taxon>metagenomes</taxon>
        <taxon>ecological metagenomes</taxon>
    </lineage>
</organism>
<dbReference type="Pfam" id="PF01068">
    <property type="entry name" value="DNA_ligase_A_M"/>
    <property type="match status" value="1"/>
</dbReference>